<feature type="region of interest" description="Disordered" evidence="1">
    <location>
        <begin position="1"/>
        <end position="27"/>
    </location>
</feature>
<feature type="compositionally biased region" description="Basic and acidic residues" evidence="1">
    <location>
        <begin position="181"/>
        <end position="199"/>
    </location>
</feature>
<dbReference type="AlphaFoldDB" id="A0A5J5EP14"/>
<reference evidence="3 4" key="1">
    <citation type="submission" date="2019-09" db="EMBL/GenBank/DDBJ databases">
        <title>Draft genome of the ectomycorrhizal ascomycete Sphaerosporella brunnea.</title>
        <authorList>
            <consortium name="DOE Joint Genome Institute"/>
            <person name="Benucci G.M."/>
            <person name="Marozzi G."/>
            <person name="Antonielli L."/>
            <person name="Sanchez S."/>
            <person name="Marco P."/>
            <person name="Wang X."/>
            <person name="Falini L.B."/>
            <person name="Barry K."/>
            <person name="Haridas S."/>
            <person name="Lipzen A."/>
            <person name="Labutti K."/>
            <person name="Grigoriev I.V."/>
            <person name="Murat C."/>
            <person name="Martin F."/>
            <person name="Albertini E."/>
            <person name="Donnini D."/>
            <person name="Bonito G."/>
        </authorList>
    </citation>
    <scope>NUCLEOTIDE SEQUENCE [LARGE SCALE GENOMIC DNA]</scope>
    <source>
        <strain evidence="3 4">Sb_GMNB300</strain>
    </source>
</reference>
<proteinExistence type="predicted"/>
<feature type="compositionally biased region" description="Pro residues" evidence="1">
    <location>
        <begin position="8"/>
        <end position="22"/>
    </location>
</feature>
<dbReference type="Proteomes" id="UP000326924">
    <property type="component" value="Unassembled WGS sequence"/>
</dbReference>
<dbReference type="EMBL" id="VXIS01000187">
    <property type="protein sequence ID" value="KAA8898305.1"/>
    <property type="molecule type" value="Genomic_DNA"/>
</dbReference>
<comment type="caution">
    <text evidence="3">The sequence shown here is derived from an EMBL/GenBank/DDBJ whole genome shotgun (WGS) entry which is preliminary data.</text>
</comment>
<gene>
    <name evidence="3" type="ORF">FN846DRAFT_910135</name>
</gene>
<feature type="region of interest" description="Disordered" evidence="1">
    <location>
        <begin position="176"/>
        <end position="229"/>
    </location>
</feature>
<evidence type="ECO:0000313" key="4">
    <source>
        <dbReference type="Proteomes" id="UP000326924"/>
    </source>
</evidence>
<keyword evidence="4" id="KW-1185">Reference proteome</keyword>
<dbReference type="InterPro" id="IPR003615">
    <property type="entry name" value="HNH_nuc"/>
</dbReference>
<evidence type="ECO:0000313" key="3">
    <source>
        <dbReference type="EMBL" id="KAA8898305.1"/>
    </source>
</evidence>
<protein>
    <recommendedName>
        <fullName evidence="2">HNH nuclease domain-containing protein</fullName>
    </recommendedName>
</protein>
<evidence type="ECO:0000259" key="2">
    <source>
        <dbReference type="Pfam" id="PF13391"/>
    </source>
</evidence>
<dbReference type="InParanoid" id="A0A5J5EP14"/>
<evidence type="ECO:0000256" key="1">
    <source>
        <dbReference type="SAM" id="MobiDB-lite"/>
    </source>
</evidence>
<name>A0A5J5EP14_9PEZI</name>
<feature type="domain" description="HNH nuclease" evidence="2">
    <location>
        <begin position="312"/>
        <end position="401"/>
    </location>
</feature>
<dbReference type="OrthoDB" id="5509397at2759"/>
<organism evidence="3 4">
    <name type="scientific">Sphaerosporella brunnea</name>
    <dbReference type="NCBI Taxonomy" id="1250544"/>
    <lineage>
        <taxon>Eukaryota</taxon>
        <taxon>Fungi</taxon>
        <taxon>Dikarya</taxon>
        <taxon>Ascomycota</taxon>
        <taxon>Pezizomycotina</taxon>
        <taxon>Pezizomycetes</taxon>
        <taxon>Pezizales</taxon>
        <taxon>Pyronemataceae</taxon>
        <taxon>Sphaerosporella</taxon>
    </lineage>
</organism>
<accession>A0A5J5EP14</accession>
<feature type="compositionally biased region" description="Basic residues" evidence="1">
    <location>
        <begin position="200"/>
        <end position="210"/>
    </location>
</feature>
<sequence length="600" mass="67393">MDTLDAPSTPPGRPTIPEPATPEAPVIDDPNAGRFSHFWSERNVIIRSLPHPQTGEVQQCGFRQHVDVAFQITFTVLFEMLRIAYVLDGWAQDRDEHLPLVLARVAGDGTSTLFSPQCSEAVQEGEYWLFQHCELEEMCDEHPLPWQSGTVKHHRLSLEQGPPRCCFRGNGLKPTAIVPEDPNRKVDPATVLEGKDKAPQRGKSKSRNKRAASEAADNASAKRQKLAAGGRSLTEMVPEDLILAADLAVTEDNIAKISDKVDLILSILQRLQENSREFSDAQLAAMNPKPIVTVTSRNKKFREAVEKRDLCCIVTKLNNHPPYVARHHGMLCGPAIQAAHIVPIGRPDIWCAGDFDTAIRQQRSLLQSPDAHGAIDLNATENGIMLREDLHTMFDRFFWGVHPRSMRVVVFVAVPELTWMHGMVIEPRKRTTVGWPPKAVWEWHWQQCVIRSLRGQGELPEFKYYGSPTPDAVPVTDQTEGTIAPLPHNERAEIRGRSLVRRCSLSKPAGCESGADAVQHRARRRIRSVSTPPPLTKPRKPENIVTTCSKLKRTKSDIIRFLPVGRVRPVVRHVHSVDHLPALEYSDWREIKVKKKKSEN</sequence>
<dbReference type="Pfam" id="PF13391">
    <property type="entry name" value="HNH_2"/>
    <property type="match status" value="1"/>
</dbReference>